<feature type="transmembrane region" description="Helical" evidence="5">
    <location>
        <begin position="53"/>
        <end position="73"/>
    </location>
</feature>
<feature type="transmembrane region" description="Helical" evidence="5">
    <location>
        <begin position="285"/>
        <end position="308"/>
    </location>
</feature>
<keyword evidence="4 5" id="KW-0472">Membrane</keyword>
<feature type="transmembrane region" description="Helical" evidence="5">
    <location>
        <begin position="376"/>
        <end position="403"/>
    </location>
</feature>
<dbReference type="EMBL" id="JACHJP010000008">
    <property type="protein sequence ID" value="MBB4919052.1"/>
    <property type="molecule type" value="Genomic_DNA"/>
</dbReference>
<keyword evidence="3 5" id="KW-1133">Transmembrane helix</keyword>
<proteinExistence type="predicted"/>
<protein>
    <submittedName>
        <fullName evidence="7">MFS family permease</fullName>
    </submittedName>
</protein>
<feature type="transmembrane region" description="Helical" evidence="5">
    <location>
        <begin position="110"/>
        <end position="135"/>
    </location>
</feature>
<comment type="subcellular location">
    <subcellularLocation>
        <location evidence="1">Cell membrane</location>
        <topology evidence="1">Multi-pass membrane protein</topology>
    </subcellularLocation>
</comment>
<evidence type="ECO:0000313" key="8">
    <source>
        <dbReference type="Proteomes" id="UP000552644"/>
    </source>
</evidence>
<dbReference type="PROSITE" id="PS50850">
    <property type="entry name" value="MFS"/>
    <property type="match status" value="1"/>
</dbReference>
<feature type="transmembrane region" description="Helical" evidence="5">
    <location>
        <begin position="314"/>
        <end position="338"/>
    </location>
</feature>
<feature type="domain" description="Major facilitator superfamily (MFS) profile" evidence="6">
    <location>
        <begin position="16"/>
        <end position="488"/>
    </location>
</feature>
<evidence type="ECO:0000256" key="2">
    <source>
        <dbReference type="ARBA" id="ARBA00022692"/>
    </source>
</evidence>
<keyword evidence="8" id="KW-1185">Reference proteome</keyword>
<evidence type="ECO:0000259" key="6">
    <source>
        <dbReference type="PROSITE" id="PS50850"/>
    </source>
</evidence>
<dbReference type="RefSeq" id="WP_184720870.1">
    <property type="nucleotide sequence ID" value="NZ_JACHJP010000008.1"/>
</dbReference>
<dbReference type="InterPro" id="IPR020846">
    <property type="entry name" value="MFS_dom"/>
</dbReference>
<dbReference type="PANTHER" id="PTHR42718:SF39">
    <property type="entry name" value="ACTINORHODIN TRANSPORTER-RELATED"/>
    <property type="match status" value="1"/>
</dbReference>
<feature type="transmembrane region" description="Helical" evidence="5">
    <location>
        <begin position="20"/>
        <end position="41"/>
    </location>
</feature>
<organism evidence="7 8">
    <name type="scientific">Streptosporangium saharense</name>
    <dbReference type="NCBI Taxonomy" id="1706840"/>
    <lineage>
        <taxon>Bacteria</taxon>
        <taxon>Bacillati</taxon>
        <taxon>Actinomycetota</taxon>
        <taxon>Actinomycetes</taxon>
        <taxon>Streptosporangiales</taxon>
        <taxon>Streptosporangiaceae</taxon>
        <taxon>Streptosporangium</taxon>
    </lineage>
</organism>
<keyword evidence="2 5" id="KW-0812">Transmembrane</keyword>
<evidence type="ECO:0000256" key="4">
    <source>
        <dbReference type="ARBA" id="ARBA00023136"/>
    </source>
</evidence>
<feature type="transmembrane region" description="Helical" evidence="5">
    <location>
        <begin position="423"/>
        <end position="441"/>
    </location>
</feature>
<dbReference type="PANTHER" id="PTHR42718">
    <property type="entry name" value="MAJOR FACILITATOR SUPERFAMILY MULTIDRUG TRANSPORTER MFSC"/>
    <property type="match status" value="1"/>
</dbReference>
<dbReference type="GO" id="GO:0005886">
    <property type="term" value="C:plasma membrane"/>
    <property type="evidence" value="ECO:0007669"/>
    <property type="project" value="UniProtKB-SubCell"/>
</dbReference>
<evidence type="ECO:0000256" key="1">
    <source>
        <dbReference type="ARBA" id="ARBA00004651"/>
    </source>
</evidence>
<dbReference type="AlphaFoldDB" id="A0A7W7QSM6"/>
<feature type="transmembrane region" description="Helical" evidence="5">
    <location>
        <begin position="350"/>
        <end position="370"/>
    </location>
</feature>
<feature type="transmembrane region" description="Helical" evidence="5">
    <location>
        <begin position="174"/>
        <end position="194"/>
    </location>
</feature>
<dbReference type="InterPro" id="IPR036259">
    <property type="entry name" value="MFS_trans_sf"/>
</dbReference>
<dbReference type="CDD" id="cd17321">
    <property type="entry name" value="MFS_MMR_MDR_like"/>
    <property type="match status" value="1"/>
</dbReference>
<dbReference type="InterPro" id="IPR011701">
    <property type="entry name" value="MFS"/>
</dbReference>
<dbReference type="GO" id="GO:0022857">
    <property type="term" value="F:transmembrane transporter activity"/>
    <property type="evidence" value="ECO:0007669"/>
    <property type="project" value="InterPro"/>
</dbReference>
<feature type="transmembrane region" description="Helical" evidence="5">
    <location>
        <begin position="242"/>
        <end position="260"/>
    </location>
</feature>
<evidence type="ECO:0000256" key="5">
    <source>
        <dbReference type="SAM" id="Phobius"/>
    </source>
</evidence>
<evidence type="ECO:0000313" key="7">
    <source>
        <dbReference type="EMBL" id="MBB4919052.1"/>
    </source>
</evidence>
<feature type="transmembrane region" description="Helical" evidence="5">
    <location>
        <begin position="85"/>
        <end position="104"/>
    </location>
</feature>
<feature type="transmembrane region" description="Helical" evidence="5">
    <location>
        <begin position="461"/>
        <end position="482"/>
    </location>
</feature>
<reference evidence="7 8" key="1">
    <citation type="submission" date="2020-08" db="EMBL/GenBank/DDBJ databases">
        <title>Genomic Encyclopedia of Type Strains, Phase III (KMG-III): the genomes of soil and plant-associated and newly described type strains.</title>
        <authorList>
            <person name="Whitman W."/>
        </authorList>
    </citation>
    <scope>NUCLEOTIDE SEQUENCE [LARGE SCALE GENOMIC DNA]</scope>
    <source>
        <strain evidence="7 8">CECT 8840</strain>
    </source>
</reference>
<dbReference type="Gene3D" id="1.20.1720.10">
    <property type="entry name" value="Multidrug resistance protein D"/>
    <property type="match status" value="2"/>
</dbReference>
<comment type="caution">
    <text evidence="7">The sequence shown here is derived from an EMBL/GenBank/DDBJ whole genome shotgun (WGS) entry which is preliminary data.</text>
</comment>
<dbReference type="SUPFAM" id="SSF103473">
    <property type="entry name" value="MFS general substrate transporter"/>
    <property type="match status" value="1"/>
</dbReference>
<sequence length="501" mass="52595">MDAEEMSQDRTDDRARWRALYVASILSGFLLLGIGDANVALPAIADALHIGPTSLQLVSAGYVVTFGLTLVPFGRLGDQGHRRRLIFIGLSVYVVSSLVCGLAADWRTLIAGRVLLGVSAGILMPQTIGVIQQLFSGAERGRAFADYGVMTAIATALGPSVGGLLVTLGGQAQGWRWIFLMNVPIGVALFAAGLRYLPRTQPVAATANRSLDPFGAVLLGVTVLLVLYPLVLTTGLPGDSAARWYTLLPAAVFGVLFWRWERRYARRGSLPLLDGDLLRTRSYRIAMLVAASWLATGPAVSLVLMLYLQLALGLSPVLAALVLLPSAAASAFGARWAARRVLLRGRVITLTGLFMSAGGILVSALAANLLPPHPAIAVITVAQVLNGVGNGMVISPNHVLLLIDVPKEKGGLAASIGHLTQRIGNSLGVAATSAAFYAVIYGQAGGLTNARRSTYDSALTAGVVTAGIFFVLAVWASVVDLLRMRRARAVPPSAALATPLK</sequence>
<gene>
    <name evidence="7" type="ORF">FHS44_006188</name>
</gene>
<dbReference type="Pfam" id="PF07690">
    <property type="entry name" value="MFS_1"/>
    <property type="match status" value="1"/>
</dbReference>
<evidence type="ECO:0000256" key="3">
    <source>
        <dbReference type="ARBA" id="ARBA00022989"/>
    </source>
</evidence>
<feature type="transmembrane region" description="Helical" evidence="5">
    <location>
        <begin position="214"/>
        <end position="236"/>
    </location>
</feature>
<accession>A0A7W7QSM6</accession>
<name>A0A7W7QSM6_9ACTN</name>
<feature type="transmembrane region" description="Helical" evidence="5">
    <location>
        <begin position="147"/>
        <end position="168"/>
    </location>
</feature>
<dbReference type="PRINTS" id="PR01036">
    <property type="entry name" value="TCRTETB"/>
</dbReference>
<dbReference type="Proteomes" id="UP000552644">
    <property type="component" value="Unassembled WGS sequence"/>
</dbReference>